<dbReference type="RefSeq" id="WP_062319303.1">
    <property type="nucleotide sequence ID" value="NZ_BJWJ01000010.1"/>
</dbReference>
<reference evidence="2 3" key="1">
    <citation type="submission" date="2016-10" db="EMBL/GenBank/DDBJ databases">
        <authorList>
            <person name="de Groot N.N."/>
        </authorList>
    </citation>
    <scope>NUCLEOTIDE SEQUENCE [LARGE SCALE GENOMIC DNA]</scope>
    <source>
        <strain evidence="2 3">DSM 17074</strain>
    </source>
</reference>
<dbReference type="OrthoDB" id="2474248at2"/>
<proteinExistence type="predicted"/>
<sequence length="86" mass="9936">MDQKQIEQFMGYIERHTSLSADDILKVVQSVDHADFSDETTVHGLVETLERLTHKELSPQKKQEVIRIITSNQQQSGLLSLLKFFH</sequence>
<dbReference type="Proteomes" id="UP000321773">
    <property type="component" value="Unassembled WGS sequence"/>
</dbReference>
<protein>
    <submittedName>
        <fullName evidence="2">Stage VI sporulation protein F</fullName>
    </submittedName>
</protein>
<keyword evidence="4" id="KW-1185">Reference proteome</keyword>
<name>A0A1I6SWL6_9BACI</name>
<dbReference type="EMBL" id="BJWJ01000010">
    <property type="protein sequence ID" value="GEM04314.1"/>
    <property type="molecule type" value="Genomic_DNA"/>
</dbReference>
<dbReference type="STRING" id="306541.SAMN05421668_11112"/>
<accession>A0A1I6SWL6</accession>
<gene>
    <name evidence="1" type="ORF">HMI01_13020</name>
    <name evidence="2" type="ORF">SAMN05421668_11112</name>
</gene>
<dbReference type="Pfam" id="PF14069">
    <property type="entry name" value="SpoVIF"/>
    <property type="match status" value="1"/>
</dbReference>
<evidence type="ECO:0000313" key="3">
    <source>
        <dbReference type="Proteomes" id="UP000199139"/>
    </source>
</evidence>
<evidence type="ECO:0000313" key="2">
    <source>
        <dbReference type="EMBL" id="SFS81262.1"/>
    </source>
</evidence>
<reference evidence="1 4" key="2">
    <citation type="submission" date="2019-07" db="EMBL/GenBank/DDBJ databases">
        <title>Whole genome shotgun sequence of Halolactibacillus miurensis NBRC 100873.</title>
        <authorList>
            <person name="Hosoyama A."/>
            <person name="Uohara A."/>
            <person name="Ohji S."/>
            <person name="Ichikawa N."/>
        </authorList>
    </citation>
    <scope>NUCLEOTIDE SEQUENCE [LARGE SCALE GENOMIC DNA]</scope>
    <source>
        <strain evidence="1 4">NBRC 100873</strain>
    </source>
</reference>
<evidence type="ECO:0000313" key="4">
    <source>
        <dbReference type="Proteomes" id="UP000321773"/>
    </source>
</evidence>
<dbReference type="InterPro" id="IPR025942">
    <property type="entry name" value="SpoVIF"/>
</dbReference>
<dbReference type="EMBL" id="FPAI01000011">
    <property type="protein sequence ID" value="SFS81262.1"/>
    <property type="molecule type" value="Genomic_DNA"/>
</dbReference>
<dbReference type="AlphaFoldDB" id="A0A1I6SWL6"/>
<organism evidence="2 3">
    <name type="scientific">Halolactibacillus miurensis</name>
    <dbReference type="NCBI Taxonomy" id="306541"/>
    <lineage>
        <taxon>Bacteria</taxon>
        <taxon>Bacillati</taxon>
        <taxon>Bacillota</taxon>
        <taxon>Bacilli</taxon>
        <taxon>Bacillales</taxon>
        <taxon>Bacillaceae</taxon>
        <taxon>Halolactibacillus</taxon>
    </lineage>
</organism>
<dbReference type="Proteomes" id="UP000199139">
    <property type="component" value="Unassembled WGS sequence"/>
</dbReference>
<evidence type="ECO:0000313" key="1">
    <source>
        <dbReference type="EMBL" id="GEM04314.1"/>
    </source>
</evidence>